<feature type="chain" id="PRO_5038858906" evidence="1">
    <location>
        <begin position="24"/>
        <end position="168"/>
    </location>
</feature>
<name>A0A2W1P3Q4_PAEXE</name>
<evidence type="ECO:0000313" key="3">
    <source>
        <dbReference type="Proteomes" id="UP000214746"/>
    </source>
</evidence>
<organism evidence="2 3">
    <name type="scientific">Paenibacillus xerothermodurans</name>
    <dbReference type="NCBI Taxonomy" id="1977292"/>
    <lineage>
        <taxon>Bacteria</taxon>
        <taxon>Bacillati</taxon>
        <taxon>Bacillota</taxon>
        <taxon>Bacilli</taxon>
        <taxon>Bacillales</taxon>
        <taxon>Paenibacillaceae</taxon>
        <taxon>Paenibacillus</taxon>
    </lineage>
</organism>
<reference evidence="2" key="1">
    <citation type="submission" date="2018-06" db="EMBL/GenBank/DDBJ databases">
        <title>Paenibacillus xerothermodurans sp. nov. an extremely dry heat resistant spore forming bacterium isolated from the soil of Cape Canaveral, Florida.</title>
        <authorList>
            <person name="Seuylemezian A."/>
            <person name="Kaur N."/>
            <person name="Patil P."/>
            <person name="Patil P."/>
            <person name="Mayilraj S."/>
            <person name="Vaishampayan P."/>
        </authorList>
    </citation>
    <scope>NUCLEOTIDE SEQUENCE [LARGE SCALE GENOMIC DNA]</scope>
    <source>
        <strain evidence="2">ATCC 27380</strain>
    </source>
</reference>
<proteinExistence type="predicted"/>
<keyword evidence="1" id="KW-0732">Signal</keyword>
<dbReference type="Proteomes" id="UP000214746">
    <property type="component" value="Unassembled WGS sequence"/>
</dbReference>
<keyword evidence="3" id="KW-1185">Reference proteome</keyword>
<dbReference type="OrthoDB" id="2678247at2"/>
<comment type="caution">
    <text evidence="2">The sequence shown here is derived from an EMBL/GenBank/DDBJ whole genome shotgun (WGS) entry which is preliminary data.</text>
</comment>
<dbReference type="AlphaFoldDB" id="A0A2W1P3Q4"/>
<feature type="signal peptide" evidence="1">
    <location>
        <begin position="1"/>
        <end position="23"/>
    </location>
</feature>
<dbReference type="EMBL" id="NHRJ02000001">
    <property type="protein sequence ID" value="PZE22342.1"/>
    <property type="molecule type" value="Genomic_DNA"/>
</dbReference>
<gene>
    <name evidence="2" type="ORF">CBW46_000695</name>
</gene>
<protein>
    <submittedName>
        <fullName evidence="2">Uncharacterized protein</fullName>
    </submittedName>
</protein>
<accession>A0A2W1P3Q4</accession>
<evidence type="ECO:0000256" key="1">
    <source>
        <dbReference type="SAM" id="SignalP"/>
    </source>
</evidence>
<sequence length="168" mass="19087">MKKTTSLLLIAVLTLCISGLAVANSMAEYQPVPQTADTHPAYINDIFTQDGKTYVVADYIQWFEGEEADRVFAEREPDSGLPGSPNGYYIVNDNPKRRTTEVDQTAQVLMQIYNRTGNIAEADIQWNEELTLARFIQIFEQDELLSEYPYHITMTDGKITKVVQQYIP</sequence>
<evidence type="ECO:0000313" key="2">
    <source>
        <dbReference type="EMBL" id="PZE22342.1"/>
    </source>
</evidence>
<dbReference type="RefSeq" id="WP_089198114.1">
    <property type="nucleotide sequence ID" value="NZ_NHRJ02000001.1"/>
</dbReference>